<dbReference type="PROSITE" id="PS51365">
    <property type="entry name" value="RENAL_DIPEPTIDASE_2"/>
    <property type="match status" value="1"/>
</dbReference>
<accession>F8AET3</accession>
<dbReference type="EMBL" id="CP002779">
    <property type="protein sequence ID" value="AEH24765.1"/>
    <property type="molecule type" value="Genomic_DNA"/>
</dbReference>
<dbReference type="KEGG" id="pya:PYCH_10840"/>
<sequence>MGITMIFDAHSDLPTYIYEEREKRTRVLESEFERFFPNVSARVMSVWSRPEKRPTILRYALEAFNRIFNDVIESERFVIVGNVREMDEAIKEGKVALWLGLEGGEPIESLDILEVFYGLGLRVLTLTWSLRNQIGDGVFERTNGGLTNFGVDVVGKAEELGIVLDLSHINEAGFWDALDITAFPVIASHSNARKLCDHPRNLTDEQIKAIAERDGVIGAVAIPSFVDKERPTLERYVEHIIYMADLAGYKHVGLGFDFVYYLPNWSGKSVEGFESEKDIPKLIALLRDRMSEREVRAIAFENFRRVFEKVVGP</sequence>
<name>F8AET3_PYRYC</name>
<dbReference type="Pfam" id="PF01244">
    <property type="entry name" value="Peptidase_M19"/>
    <property type="match status" value="1"/>
</dbReference>
<dbReference type="InterPro" id="IPR032466">
    <property type="entry name" value="Metal_Hydrolase"/>
</dbReference>
<proteinExistence type="predicted"/>
<dbReference type="Proteomes" id="UP000008386">
    <property type="component" value="Chromosome"/>
</dbReference>
<dbReference type="CDD" id="cd01301">
    <property type="entry name" value="rDP_like"/>
    <property type="match status" value="1"/>
</dbReference>
<organism evidence="1 2">
    <name type="scientific">Pyrococcus yayanosii (strain CH1 / JCM 16557)</name>
    <dbReference type="NCBI Taxonomy" id="529709"/>
    <lineage>
        <taxon>Archaea</taxon>
        <taxon>Methanobacteriati</taxon>
        <taxon>Methanobacteriota</taxon>
        <taxon>Thermococci</taxon>
        <taxon>Thermococcales</taxon>
        <taxon>Thermococcaceae</taxon>
        <taxon>Pyrococcus</taxon>
    </lineage>
</organism>
<dbReference type="GO" id="GO:0006508">
    <property type="term" value="P:proteolysis"/>
    <property type="evidence" value="ECO:0007669"/>
    <property type="project" value="InterPro"/>
</dbReference>
<gene>
    <name evidence="1" type="ordered locus">PYCH_10840</name>
</gene>
<dbReference type="Gene3D" id="3.20.20.140">
    <property type="entry name" value="Metal-dependent hydrolases"/>
    <property type="match status" value="1"/>
</dbReference>
<dbReference type="PANTHER" id="PTHR10443">
    <property type="entry name" value="MICROSOMAL DIPEPTIDASE"/>
    <property type="match status" value="1"/>
</dbReference>
<dbReference type="eggNOG" id="arCOG04083">
    <property type="taxonomic scope" value="Archaea"/>
</dbReference>
<dbReference type="SUPFAM" id="SSF51556">
    <property type="entry name" value="Metallo-dependent hydrolases"/>
    <property type="match status" value="1"/>
</dbReference>
<evidence type="ECO:0000313" key="2">
    <source>
        <dbReference type="Proteomes" id="UP000008386"/>
    </source>
</evidence>
<dbReference type="HOGENOM" id="CLU_031404_2_1_2"/>
<evidence type="ECO:0000313" key="1">
    <source>
        <dbReference type="EMBL" id="AEH24765.1"/>
    </source>
</evidence>
<protein>
    <submittedName>
        <fullName evidence="1">Dipeptidase</fullName>
    </submittedName>
</protein>
<dbReference type="InterPro" id="IPR008257">
    <property type="entry name" value="Pept_M19"/>
</dbReference>
<keyword evidence="2" id="KW-1185">Reference proteome</keyword>
<reference evidence="1 2" key="1">
    <citation type="journal article" date="2011" name="J. Bacteriol.">
        <title>Complete genome sequence of the obligate piezophilic hyperthermophilic archaeon Pyrococcus yayanosii CH1.</title>
        <authorList>
            <person name="Jun X."/>
            <person name="Lupeng L."/>
            <person name="Minjuan X."/>
            <person name="Oger P."/>
            <person name="Fengping W."/>
            <person name="Jebbar M."/>
            <person name="Xiang X."/>
        </authorList>
    </citation>
    <scope>NUCLEOTIDE SEQUENCE [LARGE SCALE GENOMIC DNA]</scope>
    <source>
        <strain evidence="2">CH1 / JCM 16557</strain>
    </source>
</reference>
<dbReference type="STRING" id="529709.PYCH_10840"/>
<dbReference type="PANTHER" id="PTHR10443:SF12">
    <property type="entry name" value="DIPEPTIDASE"/>
    <property type="match status" value="1"/>
</dbReference>
<dbReference type="GO" id="GO:0070573">
    <property type="term" value="F:metallodipeptidase activity"/>
    <property type="evidence" value="ECO:0007669"/>
    <property type="project" value="InterPro"/>
</dbReference>
<dbReference type="AlphaFoldDB" id="F8AET3"/>